<evidence type="ECO:0000256" key="1">
    <source>
        <dbReference type="SAM" id="MobiDB-lite"/>
    </source>
</evidence>
<gene>
    <name evidence="3" type="ORF">IM676_04435</name>
</gene>
<dbReference type="RefSeq" id="WP_200989104.1">
    <property type="nucleotide sequence ID" value="NZ_CP063311.1"/>
</dbReference>
<dbReference type="Proteomes" id="UP000593846">
    <property type="component" value="Chromosome"/>
</dbReference>
<organism evidence="3 4">
    <name type="scientific">Anabaenopsis elenkinii CCIBt3563</name>
    <dbReference type="NCBI Taxonomy" id="2779889"/>
    <lineage>
        <taxon>Bacteria</taxon>
        <taxon>Bacillati</taxon>
        <taxon>Cyanobacteriota</taxon>
        <taxon>Cyanophyceae</taxon>
        <taxon>Nostocales</taxon>
        <taxon>Nodulariaceae</taxon>
        <taxon>Anabaenopsis</taxon>
    </lineage>
</organism>
<accession>A0A7S6RES1</accession>
<reference evidence="4" key="1">
    <citation type="submission" date="2020-10" db="EMBL/GenBank/DDBJ databases">
        <title>Genome-based taxonomic classification of the species Anabaenopsis elenkinii.</title>
        <authorList>
            <person name="Delbaje E."/>
            <person name="Andreote A.P.D."/>
            <person name="Pellegrinetti T.A."/>
            <person name="Cruz R.B."/>
            <person name="Branco L.H.Z."/>
            <person name="Fiore M.F."/>
        </authorList>
    </citation>
    <scope>NUCLEOTIDE SEQUENCE [LARGE SCALE GENOMIC DNA]</scope>
    <source>
        <strain evidence="4">CCIBt3563</strain>
    </source>
</reference>
<keyword evidence="4" id="KW-1185">Reference proteome</keyword>
<proteinExistence type="predicted"/>
<feature type="signal peptide" evidence="2">
    <location>
        <begin position="1"/>
        <end position="33"/>
    </location>
</feature>
<feature type="compositionally biased region" description="Basic and acidic residues" evidence="1">
    <location>
        <begin position="153"/>
        <end position="164"/>
    </location>
</feature>
<dbReference type="EMBL" id="CP063311">
    <property type="protein sequence ID" value="QOV23558.1"/>
    <property type="molecule type" value="Genomic_DNA"/>
</dbReference>
<evidence type="ECO:0000313" key="4">
    <source>
        <dbReference type="Proteomes" id="UP000593846"/>
    </source>
</evidence>
<evidence type="ECO:0000256" key="2">
    <source>
        <dbReference type="SAM" id="SignalP"/>
    </source>
</evidence>
<sequence>MKKVINWLRNIRPVKIFTVCIALTFLLMTQACNRPGIAQQPPQPSGQPPNVERYDPTQIYELNTPEGGMNNFSDVDPRAKAAERAANARAAELARNARRNVELKGVDSSEQYIRNYQEGAPLDERVRRLGEDIGSSAEELGKGVMKGTQRGVENIEKSTERTAEDLTTNVQRGAEDTTKSLQRQAEDAADAVKRRIREIDMD</sequence>
<feature type="region of interest" description="Disordered" evidence="1">
    <location>
        <begin position="149"/>
        <end position="202"/>
    </location>
</feature>
<keyword evidence="2" id="KW-0732">Signal</keyword>
<name>A0A7S6RES1_9CYAN</name>
<feature type="chain" id="PRO_5032943907" evidence="2">
    <location>
        <begin position="34"/>
        <end position="202"/>
    </location>
</feature>
<feature type="compositionally biased region" description="Basic and acidic residues" evidence="1">
    <location>
        <begin position="173"/>
        <end position="202"/>
    </location>
</feature>
<dbReference type="Gene3D" id="1.20.120.20">
    <property type="entry name" value="Apolipoprotein"/>
    <property type="match status" value="1"/>
</dbReference>
<dbReference type="AlphaFoldDB" id="A0A7S6RES1"/>
<evidence type="ECO:0000313" key="3">
    <source>
        <dbReference type="EMBL" id="QOV23558.1"/>
    </source>
</evidence>
<dbReference type="PROSITE" id="PS51257">
    <property type="entry name" value="PROKAR_LIPOPROTEIN"/>
    <property type="match status" value="1"/>
</dbReference>
<protein>
    <submittedName>
        <fullName evidence="3">Uncharacterized protein</fullName>
    </submittedName>
</protein>
<dbReference type="KEGG" id="aee:IM676_04435"/>